<sequence>MWTGARATLVVFLAVALVSGPLVSGLDFTTSSDAGPVDAVGDGRVAAGSVTLSGETASLDQGRYGSGAYYLDAPSATVAVESVSGSPMLGYRLRISDLGYAGSTVAFLSPEDTGTTTLELDRKPFAPERVEGSAFRGEVTVFVRADGTERVLYERVVEVEVEA</sequence>
<evidence type="ECO:0000313" key="2">
    <source>
        <dbReference type="Proteomes" id="UP001595921"/>
    </source>
</evidence>
<accession>A0ABD5P8L1</accession>
<dbReference type="RefSeq" id="WP_267622461.1">
    <property type="nucleotide sequence ID" value="NZ_JAODIW010000006.1"/>
</dbReference>
<organism evidence="1 2">
    <name type="scientific">Halobium salinum</name>
    <dbReference type="NCBI Taxonomy" id="1364940"/>
    <lineage>
        <taxon>Archaea</taxon>
        <taxon>Methanobacteriati</taxon>
        <taxon>Methanobacteriota</taxon>
        <taxon>Stenosarchaea group</taxon>
        <taxon>Halobacteria</taxon>
        <taxon>Halobacteriales</taxon>
        <taxon>Haloferacaceae</taxon>
        <taxon>Halobium</taxon>
    </lineage>
</organism>
<reference evidence="1 2" key="1">
    <citation type="journal article" date="2019" name="Int. J. Syst. Evol. Microbiol.">
        <title>The Global Catalogue of Microorganisms (GCM) 10K type strain sequencing project: providing services to taxonomists for standard genome sequencing and annotation.</title>
        <authorList>
            <consortium name="The Broad Institute Genomics Platform"/>
            <consortium name="The Broad Institute Genome Sequencing Center for Infectious Disease"/>
            <person name="Wu L."/>
            <person name="Ma J."/>
        </authorList>
    </citation>
    <scope>NUCLEOTIDE SEQUENCE [LARGE SCALE GENOMIC DNA]</scope>
    <source>
        <strain evidence="1 2">CGMCC 1.12553</strain>
    </source>
</reference>
<protein>
    <recommendedName>
        <fullName evidence="3">DUF1102 domain-containing protein</fullName>
    </recommendedName>
</protein>
<name>A0ABD5P8L1_9EURY</name>
<comment type="caution">
    <text evidence="1">The sequence shown here is derived from an EMBL/GenBank/DDBJ whole genome shotgun (WGS) entry which is preliminary data.</text>
</comment>
<dbReference type="AlphaFoldDB" id="A0ABD5P8L1"/>
<evidence type="ECO:0000313" key="1">
    <source>
        <dbReference type="EMBL" id="MFC4357236.1"/>
    </source>
</evidence>
<dbReference type="Proteomes" id="UP001595921">
    <property type="component" value="Unassembled WGS sequence"/>
</dbReference>
<evidence type="ECO:0008006" key="3">
    <source>
        <dbReference type="Google" id="ProtNLM"/>
    </source>
</evidence>
<dbReference type="EMBL" id="JBHSDS010000003">
    <property type="protein sequence ID" value="MFC4357236.1"/>
    <property type="molecule type" value="Genomic_DNA"/>
</dbReference>
<keyword evidence="2" id="KW-1185">Reference proteome</keyword>
<gene>
    <name evidence="1" type="ORF">ACFO0N_04645</name>
</gene>
<proteinExistence type="predicted"/>